<organism evidence="1 2">
    <name type="scientific">Sinosporangium siamense</name>
    <dbReference type="NCBI Taxonomy" id="1367973"/>
    <lineage>
        <taxon>Bacteria</taxon>
        <taxon>Bacillati</taxon>
        <taxon>Actinomycetota</taxon>
        <taxon>Actinomycetes</taxon>
        <taxon>Streptosporangiales</taxon>
        <taxon>Streptosporangiaceae</taxon>
        <taxon>Sinosporangium</taxon>
    </lineage>
</organism>
<name>A0A919V9H9_9ACTN</name>
<evidence type="ECO:0000313" key="2">
    <source>
        <dbReference type="Proteomes" id="UP000606172"/>
    </source>
</evidence>
<comment type="caution">
    <text evidence="1">The sequence shown here is derived from an EMBL/GenBank/DDBJ whole genome shotgun (WGS) entry which is preliminary data.</text>
</comment>
<sequence length="66" mass="7057">MRPARHGAWKLGAAAGLAVPGEDDLRADLTEAVEEYRSCWPARSRPGGMQRGFAALDAAVAAYQRS</sequence>
<dbReference type="Proteomes" id="UP000606172">
    <property type="component" value="Unassembled WGS sequence"/>
</dbReference>
<gene>
    <name evidence="1" type="ORF">Ssi02_56940</name>
</gene>
<dbReference type="EMBL" id="BOOW01000036">
    <property type="protein sequence ID" value="GII95463.1"/>
    <property type="molecule type" value="Genomic_DNA"/>
</dbReference>
<protein>
    <submittedName>
        <fullName evidence="1">Uncharacterized protein</fullName>
    </submittedName>
</protein>
<keyword evidence="2" id="KW-1185">Reference proteome</keyword>
<reference evidence="1" key="1">
    <citation type="submission" date="2021-01" db="EMBL/GenBank/DDBJ databases">
        <title>Whole genome shotgun sequence of Sinosporangium siamense NBRC 109515.</title>
        <authorList>
            <person name="Komaki H."/>
            <person name="Tamura T."/>
        </authorList>
    </citation>
    <scope>NUCLEOTIDE SEQUENCE</scope>
    <source>
        <strain evidence="1">NBRC 109515</strain>
    </source>
</reference>
<dbReference type="AlphaFoldDB" id="A0A919V9H9"/>
<evidence type="ECO:0000313" key="1">
    <source>
        <dbReference type="EMBL" id="GII95463.1"/>
    </source>
</evidence>
<accession>A0A919V9H9</accession>
<proteinExistence type="predicted"/>